<organism evidence="7 8">
    <name type="scientific">Oceanicoccus sagamiensis</name>
    <dbReference type="NCBI Taxonomy" id="716816"/>
    <lineage>
        <taxon>Bacteria</taxon>
        <taxon>Pseudomonadati</taxon>
        <taxon>Pseudomonadota</taxon>
        <taxon>Gammaproteobacteria</taxon>
        <taxon>Cellvibrionales</taxon>
        <taxon>Spongiibacteraceae</taxon>
        <taxon>Oceanicoccus</taxon>
    </lineage>
</organism>
<dbReference type="NCBIfam" id="TIGR00138">
    <property type="entry name" value="rsmG_gidB"/>
    <property type="match status" value="1"/>
</dbReference>
<keyword evidence="1 6" id="KW-0963">Cytoplasm</keyword>
<protein>
    <recommendedName>
        <fullName evidence="6">Ribosomal RNA small subunit methyltransferase G</fullName>
        <ecNumber evidence="6">2.1.1.170</ecNumber>
    </recommendedName>
    <alternativeName>
        <fullName evidence="6">16S rRNA 7-methylguanosine methyltransferase</fullName>
        <shortName evidence="6">16S rRNA m7G methyltransferase</shortName>
    </alternativeName>
</protein>
<accession>A0A1X9N9Z1</accession>
<keyword evidence="2 6" id="KW-0698">rRNA processing</keyword>
<keyword evidence="5 6" id="KW-0949">S-adenosyl-L-methionine</keyword>
<evidence type="ECO:0000256" key="6">
    <source>
        <dbReference type="HAMAP-Rule" id="MF_00074"/>
    </source>
</evidence>
<comment type="subcellular location">
    <subcellularLocation>
        <location evidence="6">Cytoplasm</location>
    </subcellularLocation>
</comment>
<dbReference type="SUPFAM" id="SSF53335">
    <property type="entry name" value="S-adenosyl-L-methionine-dependent methyltransferases"/>
    <property type="match status" value="1"/>
</dbReference>
<evidence type="ECO:0000256" key="2">
    <source>
        <dbReference type="ARBA" id="ARBA00022552"/>
    </source>
</evidence>
<feature type="binding site" evidence="6">
    <location>
        <position position="77"/>
    </location>
    <ligand>
        <name>S-adenosyl-L-methionine</name>
        <dbReference type="ChEBI" id="CHEBI:59789"/>
    </ligand>
</feature>
<dbReference type="Gene3D" id="3.40.50.150">
    <property type="entry name" value="Vaccinia Virus protein VP39"/>
    <property type="match status" value="1"/>
</dbReference>
<dbReference type="OrthoDB" id="9808773at2"/>
<feature type="binding site" evidence="6">
    <location>
        <begin position="128"/>
        <end position="129"/>
    </location>
    <ligand>
        <name>S-adenosyl-L-methionine</name>
        <dbReference type="ChEBI" id="CHEBI:59789"/>
    </ligand>
</feature>
<gene>
    <name evidence="6" type="primary">rsmG</name>
    <name evidence="7" type="ORF">BST96_07590</name>
</gene>
<proteinExistence type="inferred from homology"/>
<evidence type="ECO:0000256" key="1">
    <source>
        <dbReference type="ARBA" id="ARBA00022490"/>
    </source>
</evidence>
<dbReference type="PANTHER" id="PTHR31760:SF0">
    <property type="entry name" value="S-ADENOSYL-L-METHIONINE-DEPENDENT METHYLTRANSFERASES SUPERFAMILY PROTEIN"/>
    <property type="match status" value="1"/>
</dbReference>
<keyword evidence="4 6" id="KW-0808">Transferase</keyword>
<dbReference type="PIRSF" id="PIRSF003078">
    <property type="entry name" value="GidB"/>
    <property type="match status" value="1"/>
</dbReference>
<evidence type="ECO:0000313" key="8">
    <source>
        <dbReference type="Proteomes" id="UP000193450"/>
    </source>
</evidence>
<evidence type="ECO:0000256" key="4">
    <source>
        <dbReference type="ARBA" id="ARBA00022679"/>
    </source>
</evidence>
<dbReference type="InterPro" id="IPR029063">
    <property type="entry name" value="SAM-dependent_MTases_sf"/>
</dbReference>
<dbReference type="PANTHER" id="PTHR31760">
    <property type="entry name" value="S-ADENOSYL-L-METHIONINE-DEPENDENT METHYLTRANSFERASES SUPERFAMILY PROTEIN"/>
    <property type="match status" value="1"/>
</dbReference>
<comment type="similarity">
    <text evidence="6">Belongs to the methyltransferase superfamily. RNA methyltransferase RsmG family.</text>
</comment>
<keyword evidence="3 6" id="KW-0489">Methyltransferase</keyword>
<comment type="caution">
    <text evidence="6">Lacks conserved residue(s) required for the propagation of feature annotation.</text>
</comment>
<dbReference type="GO" id="GO:0005829">
    <property type="term" value="C:cytosol"/>
    <property type="evidence" value="ECO:0007669"/>
    <property type="project" value="TreeGrafter"/>
</dbReference>
<dbReference type="EC" id="2.1.1.170" evidence="6"/>
<evidence type="ECO:0000256" key="3">
    <source>
        <dbReference type="ARBA" id="ARBA00022603"/>
    </source>
</evidence>
<dbReference type="EMBL" id="CP019343">
    <property type="protein sequence ID" value="ARN73991.1"/>
    <property type="molecule type" value="Genomic_DNA"/>
</dbReference>
<feature type="binding site" evidence="6">
    <location>
        <position position="82"/>
    </location>
    <ligand>
        <name>S-adenosyl-L-methionine</name>
        <dbReference type="ChEBI" id="CHEBI:59789"/>
    </ligand>
</feature>
<dbReference type="HAMAP" id="MF_00074">
    <property type="entry name" value="16SrRNA_methyltr_G"/>
    <property type="match status" value="1"/>
</dbReference>
<dbReference type="GO" id="GO:0070043">
    <property type="term" value="F:rRNA (guanine-N7-)-methyltransferase activity"/>
    <property type="evidence" value="ECO:0007669"/>
    <property type="project" value="UniProtKB-UniRule"/>
</dbReference>
<comment type="function">
    <text evidence="6">Specifically methylates the N7 position of guanine in position 527 of 16S rRNA.</text>
</comment>
<evidence type="ECO:0000256" key="5">
    <source>
        <dbReference type="ARBA" id="ARBA00022691"/>
    </source>
</evidence>
<reference evidence="7 8" key="1">
    <citation type="submission" date="2016-11" db="EMBL/GenBank/DDBJ databases">
        <title>Trade-off between light-utilization and light-protection in marine flavobacteria.</title>
        <authorList>
            <person name="Kumagai Y."/>
        </authorList>
    </citation>
    <scope>NUCLEOTIDE SEQUENCE [LARGE SCALE GENOMIC DNA]</scope>
    <source>
        <strain evidence="7 8">NBRC 107125</strain>
    </source>
</reference>
<comment type="catalytic activity">
    <reaction evidence="6">
        <text>guanosine(527) in 16S rRNA + S-adenosyl-L-methionine = N(7)-methylguanosine(527) in 16S rRNA + S-adenosyl-L-homocysteine</text>
        <dbReference type="Rhea" id="RHEA:42732"/>
        <dbReference type="Rhea" id="RHEA-COMP:10209"/>
        <dbReference type="Rhea" id="RHEA-COMP:10210"/>
        <dbReference type="ChEBI" id="CHEBI:57856"/>
        <dbReference type="ChEBI" id="CHEBI:59789"/>
        <dbReference type="ChEBI" id="CHEBI:74269"/>
        <dbReference type="ChEBI" id="CHEBI:74480"/>
        <dbReference type="EC" id="2.1.1.170"/>
    </reaction>
</comment>
<dbReference type="AlphaFoldDB" id="A0A1X9N9Z1"/>
<keyword evidence="8" id="KW-1185">Reference proteome</keyword>
<evidence type="ECO:0000313" key="7">
    <source>
        <dbReference type="EMBL" id="ARN73991.1"/>
    </source>
</evidence>
<dbReference type="Proteomes" id="UP000193450">
    <property type="component" value="Chromosome"/>
</dbReference>
<dbReference type="STRING" id="716816.BST96_07590"/>
<sequence length="211" mass="23889">MDSQFKQLLEDGIDDLSMSFNPQTIETLLAYHQLLIKWNKAYNLTAVRDPQEMIHRHLLDSLTIAPYLDGERFIDVGAGAGLPGIIMAIIFPERSFDLLDSNGKKTRFLFQVKTELQLNNVNIHHCRVEEHSGQLYDGVLSRAFATLADMVEGSQQLLDGEGRFYAMKGVYPEDELKALSQLEKNYKVEACHALSVPNDEGQRHLIVLQKS</sequence>
<dbReference type="KEGG" id="osg:BST96_07590"/>
<feature type="binding site" evidence="6">
    <location>
        <position position="142"/>
    </location>
    <ligand>
        <name>S-adenosyl-L-methionine</name>
        <dbReference type="ChEBI" id="CHEBI:59789"/>
    </ligand>
</feature>
<name>A0A1X9N9Z1_9GAMM</name>
<dbReference type="InterPro" id="IPR003682">
    <property type="entry name" value="rRNA_ssu_MeTfrase_G"/>
</dbReference>
<dbReference type="Pfam" id="PF02527">
    <property type="entry name" value="GidB"/>
    <property type="match status" value="1"/>
</dbReference>